<organism evidence="7 8">
    <name type="scientific">Xylona heveae (strain CBS 132557 / TC161)</name>
    <dbReference type="NCBI Taxonomy" id="1328760"/>
    <lineage>
        <taxon>Eukaryota</taxon>
        <taxon>Fungi</taxon>
        <taxon>Dikarya</taxon>
        <taxon>Ascomycota</taxon>
        <taxon>Pezizomycotina</taxon>
        <taxon>Xylonomycetes</taxon>
        <taxon>Xylonales</taxon>
        <taxon>Xylonaceae</taxon>
        <taxon>Xylona</taxon>
    </lineage>
</organism>
<dbReference type="OMA" id="CVRDNIN"/>
<comment type="subunit">
    <text evidence="4">Binds to mitochondrial small subunit 15S rRNA.</text>
</comment>
<evidence type="ECO:0000256" key="2">
    <source>
        <dbReference type="ARBA" id="ARBA00022737"/>
    </source>
</evidence>
<evidence type="ECO:0000256" key="5">
    <source>
        <dbReference type="PROSITE-ProRule" id="PRU00708"/>
    </source>
</evidence>
<evidence type="ECO:0000256" key="1">
    <source>
        <dbReference type="ARBA" id="ARBA00006192"/>
    </source>
</evidence>
<evidence type="ECO:0000256" key="4">
    <source>
        <dbReference type="ARBA" id="ARBA00044511"/>
    </source>
</evidence>
<feature type="region of interest" description="Disordered" evidence="6">
    <location>
        <begin position="683"/>
        <end position="719"/>
    </location>
</feature>
<dbReference type="InterPro" id="IPR011990">
    <property type="entry name" value="TPR-like_helical_dom_sf"/>
</dbReference>
<keyword evidence="8" id="KW-1185">Reference proteome</keyword>
<feature type="compositionally biased region" description="Low complexity" evidence="6">
    <location>
        <begin position="612"/>
        <end position="628"/>
    </location>
</feature>
<dbReference type="PANTHER" id="PTHR47447:SF17">
    <property type="entry name" value="OS12G0638900 PROTEIN"/>
    <property type="match status" value="1"/>
</dbReference>
<dbReference type="InParanoid" id="A0A165GY06"/>
<feature type="region of interest" description="Disordered" evidence="6">
    <location>
        <begin position="603"/>
        <end position="636"/>
    </location>
</feature>
<evidence type="ECO:0000256" key="3">
    <source>
        <dbReference type="ARBA" id="ARBA00044493"/>
    </source>
</evidence>
<dbReference type="OrthoDB" id="185373at2759"/>
<evidence type="ECO:0008006" key="9">
    <source>
        <dbReference type="Google" id="ProtNLM"/>
    </source>
</evidence>
<evidence type="ECO:0000313" key="8">
    <source>
        <dbReference type="Proteomes" id="UP000076632"/>
    </source>
</evidence>
<dbReference type="PROSITE" id="PS51375">
    <property type="entry name" value="PPR"/>
    <property type="match status" value="1"/>
</dbReference>
<dbReference type="Gene3D" id="1.25.40.10">
    <property type="entry name" value="Tetratricopeptide repeat domain"/>
    <property type="match status" value="2"/>
</dbReference>
<dbReference type="NCBIfam" id="TIGR00756">
    <property type="entry name" value="PPR"/>
    <property type="match status" value="1"/>
</dbReference>
<comment type="similarity">
    <text evidence="1">Belongs to the CCM1 family.</text>
</comment>
<comment type="function">
    <text evidence="3">Regulates mitochondrial small subunit maturation by controlling 15S rRNA 5'-end processing. Localizes to the 5' precursor of the 15S rRNA in a position that is subsequently occupied by mS47 in the mature yeast mtSSU. Uses structure and sequence-specific RNA recognition, binding to a single-stranded region of the precursor and specifically recognizing bases -6 to -1. The exchange of Ccm1 for mS47 is coupled to the irreversible removal of precursor rRNA that is accompanied by conformational changes of the mitoribosomal proteins uS5m and mS26. These conformational changes signal completion of 5'-end rRNA processing through protection of the mature 5'-end of the 15S rRNA and stabilization of mS47. The removal of the 5' precursor together with the dissociation of Ccm1 may be catalyzed by the 5'-3' exoribonuclease Pet127. Involved in the specific removal of group I introns in mitochondrial encoded transcripts.</text>
</comment>
<dbReference type="RefSeq" id="XP_018188300.1">
    <property type="nucleotide sequence ID" value="XM_018329127.1"/>
</dbReference>
<keyword evidence="2" id="KW-0677">Repeat</keyword>
<feature type="region of interest" description="Disordered" evidence="6">
    <location>
        <begin position="54"/>
        <end position="75"/>
    </location>
</feature>
<gene>
    <name evidence="7" type="ORF">L228DRAFT_135187</name>
</gene>
<evidence type="ECO:0000256" key="6">
    <source>
        <dbReference type="SAM" id="MobiDB-lite"/>
    </source>
</evidence>
<protein>
    <recommendedName>
        <fullName evidence="9">Pentatricopeptide repeat protein</fullName>
    </recommendedName>
</protein>
<dbReference type="EMBL" id="KV407458">
    <property type="protein sequence ID" value="KZF22745.1"/>
    <property type="molecule type" value="Genomic_DNA"/>
</dbReference>
<feature type="repeat" description="PPR" evidence="5">
    <location>
        <begin position="152"/>
        <end position="186"/>
    </location>
</feature>
<accession>A0A165GY06</accession>
<evidence type="ECO:0000313" key="7">
    <source>
        <dbReference type="EMBL" id="KZF22745.1"/>
    </source>
</evidence>
<dbReference type="GeneID" id="28894264"/>
<reference evidence="7 8" key="1">
    <citation type="journal article" date="2016" name="Fungal Biol.">
        <title>The genome of Xylona heveae provides a window into fungal endophytism.</title>
        <authorList>
            <person name="Gazis R."/>
            <person name="Kuo A."/>
            <person name="Riley R."/>
            <person name="LaButti K."/>
            <person name="Lipzen A."/>
            <person name="Lin J."/>
            <person name="Amirebrahimi M."/>
            <person name="Hesse C.N."/>
            <person name="Spatafora J.W."/>
            <person name="Henrissat B."/>
            <person name="Hainaut M."/>
            <person name="Grigoriev I.V."/>
            <person name="Hibbett D.S."/>
        </authorList>
    </citation>
    <scope>NUCLEOTIDE SEQUENCE [LARGE SCALE GENOMIC DNA]</scope>
    <source>
        <strain evidence="7 8">TC161</strain>
    </source>
</reference>
<sequence>MAPCSGCLSRYLRAIVSLQPQQAQRIGQQTFRHRTRIPQSASLWSQRSYATAGTATVERTGSRANDGAGSSKADVSLQASRSVQLDLRPAWKQQGKRAPTIRGAPSPRELQRRISFMKDPLVLADYVRKAIERGQWTTAVETVRLASKQMSCTVSWNHLINEQFVRGRGHEAFRIYNEMKKRGQTPDSHTYTLLLRGFADLAMHPYAVGRALSIYHSLYAPNSPIKPSIIHTNAVLKVCARANDMDSLWGVAAKLPEQGRGAPDNMTWTTILNAVRQSAIKDAIPGEPEETGSRRREKAILEGKKMWEDIVSNWRQGNLRVDEELVGAMGRLLLIGSRPKDWDSVLSLIEQTMDIPRLAPRLGTSARPSIPVAVARSPATETSENEAAQQQNEEEESIGPNGTFAPPDAKTALSRAGRAGTSGRNQAVPLSFAKPTSPTLSLLLQACIKMRAKQLASHYWDLLTDPTGYGIQPDAENIHNYLRIMRLSRSSRDAVALVDRYMIGRTAKVQPTRKTFRIAMSACARDKINPRALDHASELLLQMLTTIEEPDIRTLISYVDLANESAASKDGQVVLNTLSNLNPAIVNIRSFLAYGGHVARQELQASTKGPRSSSSSSFSSSTSLSTSSPLAQQVDKQTKEDALELVRKLISSYDRLLNNGMVPREKYGDLHKERSKLAAFHTRYGNHPGQASWRKKKEEKQKLRDQKRGAKARVQKEEE</sequence>
<feature type="region of interest" description="Disordered" evidence="6">
    <location>
        <begin position="374"/>
        <end position="431"/>
    </location>
</feature>
<proteinExistence type="inferred from homology"/>
<feature type="compositionally biased region" description="Basic and acidic residues" evidence="6">
    <location>
        <begin position="696"/>
        <end position="719"/>
    </location>
</feature>
<dbReference type="STRING" id="1328760.A0A165GY06"/>
<dbReference type="PANTHER" id="PTHR47447">
    <property type="entry name" value="OS03G0856100 PROTEIN"/>
    <property type="match status" value="1"/>
</dbReference>
<dbReference type="Pfam" id="PF13041">
    <property type="entry name" value="PPR_2"/>
    <property type="match status" value="1"/>
</dbReference>
<feature type="compositionally biased region" description="Low complexity" evidence="6">
    <location>
        <begin position="379"/>
        <end position="391"/>
    </location>
</feature>
<dbReference type="Proteomes" id="UP000076632">
    <property type="component" value="Unassembled WGS sequence"/>
</dbReference>
<name>A0A165GY06_XYLHT</name>
<dbReference type="InterPro" id="IPR002885">
    <property type="entry name" value="PPR_rpt"/>
</dbReference>
<feature type="compositionally biased region" description="Polar residues" evidence="6">
    <location>
        <begin position="54"/>
        <end position="63"/>
    </location>
</feature>
<dbReference type="AlphaFoldDB" id="A0A165GY06"/>